<organism evidence="4 5">
    <name type="scientific">Curtobacterium luteum</name>
    <dbReference type="NCBI Taxonomy" id="33881"/>
    <lineage>
        <taxon>Bacteria</taxon>
        <taxon>Bacillati</taxon>
        <taxon>Actinomycetota</taxon>
        <taxon>Actinomycetes</taxon>
        <taxon>Micrococcales</taxon>
        <taxon>Microbacteriaceae</taxon>
        <taxon>Curtobacterium</taxon>
    </lineage>
</organism>
<gene>
    <name evidence="4" type="ORF">NS184_02075</name>
</gene>
<evidence type="ECO:0000256" key="2">
    <source>
        <dbReference type="ARBA" id="ARBA00022801"/>
    </source>
</evidence>
<comment type="cofactor">
    <cofactor evidence="1">
        <name>Mg(2+)</name>
        <dbReference type="ChEBI" id="CHEBI:18420"/>
    </cofactor>
</comment>
<sequence length="144" mass="15427">MSLQSGSTRTLRVSALLLVRDRKVLMVRARGRDVLYLPGGKAEPHESDVEAVLREAYEETGLRLTAQDVEPFGTVTEPAHGQAPGTMVAMALFTVRPGGTLESATPVASAEVDEVEWVTSADADRCPPAGVETLRRLVAVDLVD</sequence>
<dbReference type="PANTHER" id="PTHR43046">
    <property type="entry name" value="GDP-MANNOSE MANNOSYL HYDROLASE"/>
    <property type="match status" value="1"/>
</dbReference>
<evidence type="ECO:0000313" key="5">
    <source>
        <dbReference type="Proteomes" id="UP000078252"/>
    </source>
</evidence>
<keyword evidence="2" id="KW-0378">Hydrolase</keyword>
<dbReference type="InterPro" id="IPR000086">
    <property type="entry name" value="NUDIX_hydrolase_dom"/>
</dbReference>
<comment type="caution">
    <text evidence="4">The sequence shown here is derived from an EMBL/GenBank/DDBJ whole genome shotgun (WGS) entry which is preliminary data.</text>
</comment>
<protein>
    <recommendedName>
        <fullName evidence="3">Nudix hydrolase domain-containing protein</fullName>
    </recommendedName>
</protein>
<dbReference type="InterPro" id="IPR020084">
    <property type="entry name" value="NUDIX_hydrolase_CS"/>
</dbReference>
<evidence type="ECO:0000313" key="4">
    <source>
        <dbReference type="EMBL" id="KTR10006.1"/>
    </source>
</evidence>
<dbReference type="SUPFAM" id="SSF55811">
    <property type="entry name" value="Nudix"/>
    <property type="match status" value="1"/>
</dbReference>
<evidence type="ECO:0000259" key="3">
    <source>
        <dbReference type="PROSITE" id="PS51462"/>
    </source>
</evidence>
<dbReference type="PATRIC" id="fig|33881.3.peg.279"/>
<dbReference type="Proteomes" id="UP000078252">
    <property type="component" value="Unassembled WGS sequence"/>
</dbReference>
<dbReference type="GO" id="GO:0016787">
    <property type="term" value="F:hydrolase activity"/>
    <property type="evidence" value="ECO:0007669"/>
    <property type="project" value="UniProtKB-KW"/>
</dbReference>
<dbReference type="InterPro" id="IPR015797">
    <property type="entry name" value="NUDIX_hydrolase-like_dom_sf"/>
</dbReference>
<dbReference type="Gene3D" id="3.90.79.10">
    <property type="entry name" value="Nucleoside Triphosphate Pyrophosphohydrolase"/>
    <property type="match status" value="1"/>
</dbReference>
<evidence type="ECO:0000256" key="1">
    <source>
        <dbReference type="ARBA" id="ARBA00001946"/>
    </source>
</evidence>
<dbReference type="PROSITE" id="PS00893">
    <property type="entry name" value="NUDIX_BOX"/>
    <property type="match status" value="1"/>
</dbReference>
<dbReference type="PANTHER" id="PTHR43046:SF14">
    <property type="entry name" value="MUTT_NUDIX FAMILY PROTEIN"/>
    <property type="match status" value="1"/>
</dbReference>
<dbReference type="Pfam" id="PF00293">
    <property type="entry name" value="NUDIX"/>
    <property type="match status" value="1"/>
</dbReference>
<dbReference type="EMBL" id="LDQC01000012">
    <property type="protein sequence ID" value="KTR10006.1"/>
    <property type="molecule type" value="Genomic_DNA"/>
</dbReference>
<dbReference type="AlphaFoldDB" id="A0A175S0T4"/>
<reference evidence="4 5" key="1">
    <citation type="journal article" date="2016" name="Front. Microbiol.">
        <title>Genomic Resource of Rice Seed Associated Bacteria.</title>
        <authorList>
            <person name="Midha S."/>
            <person name="Bansal K."/>
            <person name="Sharma S."/>
            <person name="Kumar N."/>
            <person name="Patil P.P."/>
            <person name="Chaudhry V."/>
            <person name="Patil P.B."/>
        </authorList>
    </citation>
    <scope>NUCLEOTIDE SEQUENCE [LARGE SCALE GENOMIC DNA]</scope>
    <source>
        <strain evidence="4 5">NS184</strain>
    </source>
</reference>
<dbReference type="CDD" id="cd04690">
    <property type="entry name" value="NUDIX_Hydrolase"/>
    <property type="match status" value="1"/>
</dbReference>
<dbReference type="PROSITE" id="PS51462">
    <property type="entry name" value="NUDIX"/>
    <property type="match status" value="1"/>
</dbReference>
<dbReference type="STRING" id="33881.NS184_02075"/>
<accession>A0A175S0T4</accession>
<feature type="domain" description="Nudix hydrolase" evidence="3">
    <location>
        <begin position="8"/>
        <end position="144"/>
    </location>
</feature>
<proteinExistence type="predicted"/>
<name>A0A175S0T4_9MICO</name>